<accession>A0A6I6LB12</accession>
<evidence type="ECO:0000313" key="2">
    <source>
        <dbReference type="Proteomes" id="UP000428803"/>
    </source>
</evidence>
<dbReference type="EMBL" id="CP035733">
    <property type="protein sequence ID" value="QGY81286.1"/>
    <property type="molecule type" value="Genomic_DNA"/>
</dbReference>
<sequence>MTALAFLLLLSGEGADDARVAVDRYAACMVQKNGYRVRPLLDQPLGDRREGERWLDVLKTKCIDKSTVGTKYEDGAEMRFRPTVIRGAIFEALLKKDYAAAPKQDSFEEVAAITYAAQADQPSSREAAYAVTMDIGECTVRKAPALSYALLESGVATKGEMVATKALLPIIGACTQAGITLEFSLSIIRGMIAEPMYRLTKAKLGAVDN</sequence>
<gene>
    <name evidence="1" type="ORF">EUU25_12070</name>
</gene>
<keyword evidence="2" id="KW-1185">Reference proteome</keyword>
<name>A0A6I6LB12_9SPHN</name>
<proteinExistence type="predicted"/>
<dbReference type="AlphaFoldDB" id="A0A6I6LB12"/>
<reference evidence="2" key="1">
    <citation type="submission" date="2019-01" db="EMBL/GenBank/DDBJ databases">
        <title>Sphingorhabdus lacus sp.nov., isolated from an oligotrophic freshwater lake.</title>
        <authorList>
            <person name="Park M."/>
        </authorList>
    </citation>
    <scope>NUCLEOTIDE SEQUENCE [LARGE SCALE GENOMIC DNA]</scope>
    <source>
        <strain evidence="2">IMCC1753</strain>
    </source>
</reference>
<dbReference type="Proteomes" id="UP000428803">
    <property type="component" value="Chromosome"/>
</dbReference>
<dbReference type="KEGG" id="slaa:EUU25_12070"/>
<dbReference type="OrthoDB" id="7448298at2"/>
<protein>
    <submittedName>
        <fullName evidence="1">Uncharacterized protein</fullName>
    </submittedName>
</protein>
<evidence type="ECO:0000313" key="1">
    <source>
        <dbReference type="EMBL" id="QGY81286.1"/>
    </source>
</evidence>
<dbReference type="RefSeq" id="WP_158901312.1">
    <property type="nucleotide sequence ID" value="NZ_CP035733.1"/>
</dbReference>
<organism evidence="1 2">
    <name type="scientific">Sphingorhabdus lacus</name>
    <dbReference type="NCBI Taxonomy" id="392610"/>
    <lineage>
        <taxon>Bacteria</taxon>
        <taxon>Pseudomonadati</taxon>
        <taxon>Pseudomonadota</taxon>
        <taxon>Alphaproteobacteria</taxon>
        <taxon>Sphingomonadales</taxon>
        <taxon>Sphingomonadaceae</taxon>
        <taxon>Sphingorhabdus</taxon>
    </lineage>
</organism>